<protein>
    <submittedName>
        <fullName evidence="1">Uncharacterized protein</fullName>
    </submittedName>
</protein>
<dbReference type="GeneID" id="67034344"/>
<evidence type="ECO:0000313" key="2">
    <source>
        <dbReference type="Proteomes" id="UP000650533"/>
    </source>
</evidence>
<dbReference type="AlphaFoldDB" id="A0A8H8P749"/>
<evidence type="ECO:0000313" key="1">
    <source>
        <dbReference type="EMBL" id="QRW26405.1"/>
    </source>
</evidence>
<dbReference type="RefSeq" id="XP_043186642.1">
    <property type="nucleotide sequence ID" value="XM_043331881.1"/>
</dbReference>
<accession>A0A8H8P749</accession>
<organism evidence="1 2">
    <name type="scientific">Rhizoctonia solani</name>
    <dbReference type="NCBI Taxonomy" id="456999"/>
    <lineage>
        <taxon>Eukaryota</taxon>
        <taxon>Fungi</taxon>
        <taxon>Dikarya</taxon>
        <taxon>Basidiomycota</taxon>
        <taxon>Agaricomycotina</taxon>
        <taxon>Agaricomycetes</taxon>
        <taxon>Cantharellales</taxon>
        <taxon>Ceratobasidiaceae</taxon>
        <taxon>Rhizoctonia</taxon>
    </lineage>
</organism>
<proteinExistence type="predicted"/>
<name>A0A8H8P749_9AGAM</name>
<dbReference type="EMBL" id="CP059672">
    <property type="protein sequence ID" value="QRW26405.1"/>
    <property type="molecule type" value="Genomic_DNA"/>
</dbReference>
<reference evidence="1" key="1">
    <citation type="submission" date="2020-05" db="EMBL/GenBank/DDBJ databases">
        <title>Evolutionary and genomic comparisons of hybrid uninucleate and nonhybrid Rhizoctonia fungi.</title>
        <authorList>
            <person name="Li C."/>
            <person name="Chen X."/>
        </authorList>
    </citation>
    <scope>NUCLEOTIDE SEQUENCE</scope>
    <source>
        <strain evidence="1">AG-1 IA</strain>
    </source>
</reference>
<gene>
    <name evidence="1" type="ORF">RhiXN_12066</name>
</gene>
<dbReference type="Proteomes" id="UP000650533">
    <property type="component" value="Chromosome 15"/>
</dbReference>
<dbReference type="KEGG" id="rsx:RhiXN_12066"/>
<sequence length="73" mass="8461">MEEQLAKTETTNQGMTKWINKGIDLEDALDKLWHDALNTKKEGTPCKPNILNEHCKQLLSCINAHHQEQEQYL</sequence>